<dbReference type="SUPFAM" id="SSF46785">
    <property type="entry name" value="Winged helix' DNA-binding domain"/>
    <property type="match status" value="1"/>
</dbReference>
<dbReference type="Gene3D" id="1.10.10.10">
    <property type="entry name" value="Winged helix-like DNA-binding domain superfamily/Winged helix DNA-binding domain"/>
    <property type="match status" value="1"/>
</dbReference>
<organism evidence="2 3">
    <name type="scientific">Saccharolobus islandicus (strain L.S.2.15 / Lassen #1)</name>
    <name type="common">Sulfolobus islandicus</name>
    <dbReference type="NCBI Taxonomy" id="429572"/>
    <lineage>
        <taxon>Archaea</taxon>
        <taxon>Thermoproteota</taxon>
        <taxon>Thermoprotei</taxon>
        <taxon>Sulfolobales</taxon>
        <taxon>Sulfolobaceae</taxon>
        <taxon>Saccharolobus</taxon>
    </lineage>
</organism>
<feature type="domain" description="F93 winged-helix" evidence="1">
    <location>
        <begin position="15"/>
        <end position="76"/>
    </location>
</feature>
<evidence type="ECO:0000259" key="1">
    <source>
        <dbReference type="Pfam" id="PF22194"/>
    </source>
</evidence>
<dbReference type="Proteomes" id="UP000001747">
    <property type="component" value="Chromosome"/>
</dbReference>
<proteinExistence type="predicted"/>
<dbReference type="Pfam" id="PF22194">
    <property type="entry name" value="WHD_F93"/>
    <property type="match status" value="1"/>
</dbReference>
<dbReference type="KEGG" id="sis:LS215_0161"/>
<reference evidence="2 3" key="1">
    <citation type="journal article" date="2009" name="Proc. Natl. Acad. Sci. U.S.A.">
        <title>Biogeography of the Sulfolobus islandicus pan-genome.</title>
        <authorList>
            <person name="Reno M.L."/>
            <person name="Held N.L."/>
            <person name="Fields C.J."/>
            <person name="Burke P.V."/>
            <person name="Whitaker R.J."/>
        </authorList>
    </citation>
    <scope>NUCLEOTIDE SEQUENCE [LARGE SCALE GENOMIC DNA]</scope>
    <source>
        <strain evidence="3">L.S.2.15 / Lassen #1</strain>
    </source>
</reference>
<sequence>MRYMKSTPFFYPEAIVLVYIYDNEGIATYDLYKKVNADFPMSTATFYDAKKFLIQEGFIEEKQEKGEKKIYLTEKGKLFAISLKPGIETYKRMKKEADPNKILIAMALAGQTILIPYVEIFTRLGILDEEAKKRIIDDLKYLQRFLKS</sequence>
<evidence type="ECO:0000313" key="3">
    <source>
        <dbReference type="Proteomes" id="UP000001747"/>
    </source>
</evidence>
<dbReference type="InterPro" id="IPR036388">
    <property type="entry name" value="WH-like_DNA-bd_sf"/>
</dbReference>
<dbReference type="EMBL" id="CP001399">
    <property type="protein sequence ID" value="ACP34315.1"/>
    <property type="molecule type" value="Genomic_DNA"/>
</dbReference>
<accession>C3MK17</accession>
<gene>
    <name evidence="2" type="ordered locus">LS215_0161</name>
</gene>
<dbReference type="HOGENOM" id="CLU_1754791_0_0_2"/>
<dbReference type="InterPro" id="IPR036390">
    <property type="entry name" value="WH_DNA-bd_sf"/>
</dbReference>
<evidence type="ECO:0000313" key="2">
    <source>
        <dbReference type="EMBL" id="ACP34315.1"/>
    </source>
</evidence>
<protein>
    <recommendedName>
        <fullName evidence="1">F93 winged-helix domain-containing protein</fullName>
    </recommendedName>
</protein>
<dbReference type="InterPro" id="IPR054020">
    <property type="entry name" value="WHD_F93"/>
</dbReference>
<dbReference type="AlphaFoldDB" id="C3MK17"/>
<name>C3MK17_SACI2</name>